<accession>A0A395MQ90</accession>
<proteinExistence type="predicted"/>
<dbReference type="OrthoDB" id="5106893at2759"/>
<dbReference type="AlphaFoldDB" id="A0A395MQ90"/>
<sequence>MRDYNNRKQAEVYLTEPVESLAGDSKSLVVAELEGDQVHEGGLSVWVQGQEGQISQVDLQKTRYGQTRVPEYWDSFATAEQADGVIDDKAINATYRSRITIGNKHEYRNTVFAQRATGHGLQSQLLHIFRNDKKSKELSC</sequence>
<gene>
    <name evidence="1" type="ORF">FIE12Z_5656</name>
</gene>
<name>A0A395MQ90_9HYPO</name>
<comment type="caution">
    <text evidence="1">The sequence shown here is derived from an EMBL/GenBank/DDBJ whole genome shotgun (WGS) entry which is preliminary data.</text>
</comment>
<evidence type="ECO:0000313" key="2">
    <source>
        <dbReference type="Proteomes" id="UP000265631"/>
    </source>
</evidence>
<dbReference type="EMBL" id="PXXK01000150">
    <property type="protein sequence ID" value="RFN50128.1"/>
    <property type="molecule type" value="Genomic_DNA"/>
</dbReference>
<reference evidence="1 2" key="1">
    <citation type="journal article" date="2018" name="PLoS Pathog.">
        <title>Evolution of structural diversity of trichothecenes, a family of toxins produced by plant pathogenic and entomopathogenic fungi.</title>
        <authorList>
            <person name="Proctor R.H."/>
            <person name="McCormick S.P."/>
            <person name="Kim H.S."/>
            <person name="Cardoza R.E."/>
            <person name="Stanley A.M."/>
            <person name="Lindo L."/>
            <person name="Kelly A."/>
            <person name="Brown D.W."/>
            <person name="Lee T."/>
            <person name="Vaughan M.M."/>
            <person name="Alexander N.J."/>
            <person name="Busman M."/>
            <person name="Gutierrez S."/>
        </authorList>
    </citation>
    <scope>NUCLEOTIDE SEQUENCE [LARGE SCALE GENOMIC DNA]</scope>
    <source>
        <strain evidence="1 2">NRRL 13405</strain>
    </source>
</reference>
<dbReference type="Proteomes" id="UP000265631">
    <property type="component" value="Unassembled WGS sequence"/>
</dbReference>
<organism evidence="1 2">
    <name type="scientific">Fusarium flagelliforme</name>
    <dbReference type="NCBI Taxonomy" id="2675880"/>
    <lineage>
        <taxon>Eukaryota</taxon>
        <taxon>Fungi</taxon>
        <taxon>Dikarya</taxon>
        <taxon>Ascomycota</taxon>
        <taxon>Pezizomycotina</taxon>
        <taxon>Sordariomycetes</taxon>
        <taxon>Hypocreomycetidae</taxon>
        <taxon>Hypocreales</taxon>
        <taxon>Nectriaceae</taxon>
        <taxon>Fusarium</taxon>
        <taxon>Fusarium incarnatum-equiseti species complex</taxon>
    </lineage>
</organism>
<evidence type="ECO:0000313" key="1">
    <source>
        <dbReference type="EMBL" id="RFN50128.1"/>
    </source>
</evidence>
<keyword evidence="2" id="KW-1185">Reference proteome</keyword>
<protein>
    <submittedName>
        <fullName evidence="1">Uncharacterized protein</fullName>
    </submittedName>
</protein>